<dbReference type="EMBL" id="JANQDX010000005">
    <property type="protein sequence ID" value="KAL0924924.1"/>
    <property type="molecule type" value="Genomic_DNA"/>
</dbReference>
<reference evidence="2 3" key="1">
    <citation type="journal article" date="2024" name="Plant Biotechnol. J.">
        <title>Dendrobium thyrsiflorum genome and its molecular insights into genes involved in important horticultural traits.</title>
        <authorList>
            <person name="Chen B."/>
            <person name="Wang J.Y."/>
            <person name="Zheng P.J."/>
            <person name="Li K.L."/>
            <person name="Liang Y.M."/>
            <person name="Chen X.F."/>
            <person name="Zhang C."/>
            <person name="Zhao X."/>
            <person name="He X."/>
            <person name="Zhang G.Q."/>
            <person name="Liu Z.J."/>
            <person name="Xu Q."/>
        </authorList>
    </citation>
    <scope>NUCLEOTIDE SEQUENCE [LARGE SCALE GENOMIC DNA]</scope>
    <source>
        <strain evidence="2">GZMU011</strain>
    </source>
</reference>
<comment type="caution">
    <text evidence="2">The sequence shown here is derived from an EMBL/GenBank/DDBJ whole genome shotgun (WGS) entry which is preliminary data.</text>
</comment>
<evidence type="ECO:0000256" key="1">
    <source>
        <dbReference type="SAM" id="MobiDB-lite"/>
    </source>
</evidence>
<feature type="region of interest" description="Disordered" evidence="1">
    <location>
        <begin position="1"/>
        <end position="22"/>
    </location>
</feature>
<accession>A0ABD0VID7</accession>
<sequence length="69" mass="7205">MLRIRDMAGGGGSGGGGGGAVEENSCSSGRLLIRHQKIIMIGHESRSKIKLETFGIEIGIIRTPISANL</sequence>
<protein>
    <submittedName>
        <fullName evidence="2">Uncharacterized protein</fullName>
    </submittedName>
</protein>
<evidence type="ECO:0000313" key="2">
    <source>
        <dbReference type="EMBL" id="KAL0924924.1"/>
    </source>
</evidence>
<dbReference type="AlphaFoldDB" id="A0ABD0VID7"/>
<feature type="compositionally biased region" description="Gly residues" evidence="1">
    <location>
        <begin position="8"/>
        <end position="20"/>
    </location>
</feature>
<keyword evidence="3" id="KW-1185">Reference proteome</keyword>
<dbReference type="Proteomes" id="UP001552299">
    <property type="component" value="Unassembled WGS sequence"/>
</dbReference>
<evidence type="ECO:0000313" key="3">
    <source>
        <dbReference type="Proteomes" id="UP001552299"/>
    </source>
</evidence>
<organism evidence="2 3">
    <name type="scientific">Dendrobium thyrsiflorum</name>
    <name type="common">Pinecone-like raceme dendrobium</name>
    <name type="synonym">Orchid</name>
    <dbReference type="NCBI Taxonomy" id="117978"/>
    <lineage>
        <taxon>Eukaryota</taxon>
        <taxon>Viridiplantae</taxon>
        <taxon>Streptophyta</taxon>
        <taxon>Embryophyta</taxon>
        <taxon>Tracheophyta</taxon>
        <taxon>Spermatophyta</taxon>
        <taxon>Magnoliopsida</taxon>
        <taxon>Liliopsida</taxon>
        <taxon>Asparagales</taxon>
        <taxon>Orchidaceae</taxon>
        <taxon>Epidendroideae</taxon>
        <taxon>Malaxideae</taxon>
        <taxon>Dendrobiinae</taxon>
        <taxon>Dendrobium</taxon>
    </lineage>
</organism>
<gene>
    <name evidence="2" type="ORF">M5K25_005785</name>
</gene>
<proteinExistence type="predicted"/>
<name>A0ABD0VID7_DENTH</name>